<dbReference type="EMBL" id="MU006092">
    <property type="protein sequence ID" value="KAF2841031.1"/>
    <property type="molecule type" value="Genomic_DNA"/>
</dbReference>
<dbReference type="CDD" id="cd00167">
    <property type="entry name" value="SANT"/>
    <property type="match status" value="1"/>
</dbReference>
<sequence>MIQPLPSQNASPVSEYDGSSSSAIRARKMSSTGGNRSWSEEEENYLLQTRMQKMPYKHIAAHLKKTELACRLHYHQLSHGSHRRKRTTSVSSSVSSGSANASPHIPQYQLPHERAEYTPSESSRHASPLTYSPQVHYTATHSSPNRVQHKVLLPKPRPHTPGESPEPMNGLRINTAESVINPSPIDTNRLRAIYEARRADFWSSIAAEYGSHVSPAQLEDIWRRGNNIVRPLTPDHSPDGSITAHPVLKPSPFPQYSSSAVEPSTKSFSPINPIVSAVSVPDRVNYVLPAPTPNPQLSRTSTWSSTSSVPATSISALLTEDKSPRPEYNPDVVMRDGYHH</sequence>
<feature type="region of interest" description="Disordered" evidence="1">
    <location>
        <begin position="291"/>
        <end position="310"/>
    </location>
</feature>
<evidence type="ECO:0000256" key="1">
    <source>
        <dbReference type="SAM" id="MobiDB-lite"/>
    </source>
</evidence>
<feature type="compositionally biased region" description="Polar residues" evidence="1">
    <location>
        <begin position="1"/>
        <end position="37"/>
    </location>
</feature>
<proteinExistence type="predicted"/>
<name>A0A9P4VPN4_9PEZI</name>
<protein>
    <recommendedName>
        <fullName evidence="4">Myb-like domain-containing protein</fullName>
    </recommendedName>
</protein>
<reference evidence="2" key="1">
    <citation type="journal article" date="2020" name="Stud. Mycol.">
        <title>101 Dothideomycetes genomes: a test case for predicting lifestyles and emergence of pathogens.</title>
        <authorList>
            <person name="Haridas S."/>
            <person name="Albert R."/>
            <person name="Binder M."/>
            <person name="Bloem J."/>
            <person name="Labutti K."/>
            <person name="Salamov A."/>
            <person name="Andreopoulos B."/>
            <person name="Baker S."/>
            <person name="Barry K."/>
            <person name="Bills G."/>
            <person name="Bluhm B."/>
            <person name="Cannon C."/>
            <person name="Castanera R."/>
            <person name="Culley D."/>
            <person name="Daum C."/>
            <person name="Ezra D."/>
            <person name="Gonzalez J."/>
            <person name="Henrissat B."/>
            <person name="Kuo A."/>
            <person name="Liang C."/>
            <person name="Lipzen A."/>
            <person name="Lutzoni F."/>
            <person name="Magnuson J."/>
            <person name="Mondo S."/>
            <person name="Nolan M."/>
            <person name="Ohm R."/>
            <person name="Pangilinan J."/>
            <person name="Park H.-J."/>
            <person name="Ramirez L."/>
            <person name="Alfaro M."/>
            <person name="Sun H."/>
            <person name="Tritt A."/>
            <person name="Yoshinaga Y."/>
            <person name="Zwiers L.-H."/>
            <person name="Turgeon B."/>
            <person name="Goodwin S."/>
            <person name="Spatafora J."/>
            <person name="Crous P."/>
            <person name="Grigoriev I."/>
        </authorList>
    </citation>
    <scope>NUCLEOTIDE SEQUENCE</scope>
    <source>
        <strain evidence="2">CBS 101060</strain>
    </source>
</reference>
<evidence type="ECO:0000313" key="2">
    <source>
        <dbReference type="EMBL" id="KAF2841031.1"/>
    </source>
</evidence>
<evidence type="ECO:0000313" key="3">
    <source>
        <dbReference type="Proteomes" id="UP000799429"/>
    </source>
</evidence>
<feature type="region of interest" description="Disordered" evidence="1">
    <location>
        <begin position="1"/>
        <end position="40"/>
    </location>
</feature>
<dbReference type="Proteomes" id="UP000799429">
    <property type="component" value="Unassembled WGS sequence"/>
</dbReference>
<feature type="region of interest" description="Disordered" evidence="1">
    <location>
        <begin position="77"/>
        <end position="109"/>
    </location>
</feature>
<feature type="compositionally biased region" description="Polar residues" evidence="1">
    <location>
        <begin position="136"/>
        <end position="146"/>
    </location>
</feature>
<feature type="compositionally biased region" description="Basic residues" evidence="1">
    <location>
        <begin position="77"/>
        <end position="87"/>
    </location>
</feature>
<accession>A0A9P4VPN4</accession>
<dbReference type="OrthoDB" id="5399305at2759"/>
<feature type="compositionally biased region" description="Low complexity" evidence="1">
    <location>
        <begin position="298"/>
        <end position="310"/>
    </location>
</feature>
<feature type="compositionally biased region" description="Low complexity" evidence="1">
    <location>
        <begin position="89"/>
        <end position="102"/>
    </location>
</feature>
<organism evidence="2 3">
    <name type="scientific">Patellaria atrata CBS 101060</name>
    <dbReference type="NCBI Taxonomy" id="1346257"/>
    <lineage>
        <taxon>Eukaryota</taxon>
        <taxon>Fungi</taxon>
        <taxon>Dikarya</taxon>
        <taxon>Ascomycota</taxon>
        <taxon>Pezizomycotina</taxon>
        <taxon>Dothideomycetes</taxon>
        <taxon>Dothideomycetes incertae sedis</taxon>
        <taxon>Patellariales</taxon>
        <taxon>Patellariaceae</taxon>
        <taxon>Patellaria</taxon>
    </lineage>
</organism>
<dbReference type="AlphaFoldDB" id="A0A9P4VPN4"/>
<evidence type="ECO:0008006" key="4">
    <source>
        <dbReference type="Google" id="ProtNLM"/>
    </source>
</evidence>
<feature type="region of interest" description="Disordered" evidence="1">
    <location>
        <begin position="136"/>
        <end position="170"/>
    </location>
</feature>
<keyword evidence="3" id="KW-1185">Reference proteome</keyword>
<comment type="caution">
    <text evidence="2">The sequence shown here is derived from an EMBL/GenBank/DDBJ whole genome shotgun (WGS) entry which is preliminary data.</text>
</comment>
<gene>
    <name evidence="2" type="ORF">M501DRAFT_930057</name>
</gene>
<feature type="region of interest" description="Disordered" evidence="1">
    <location>
        <begin position="315"/>
        <end position="340"/>
    </location>
</feature>
<dbReference type="InterPro" id="IPR001005">
    <property type="entry name" value="SANT/Myb"/>
</dbReference>